<accession>A0ABN8J0M1</accession>
<reference evidence="1" key="1">
    <citation type="submission" date="2022-03" db="EMBL/GenBank/DDBJ databases">
        <authorList>
            <person name="Martin H S."/>
        </authorList>
    </citation>
    <scope>NUCLEOTIDE SEQUENCE</scope>
</reference>
<evidence type="ECO:0000313" key="2">
    <source>
        <dbReference type="Proteomes" id="UP000837857"/>
    </source>
</evidence>
<protein>
    <submittedName>
        <fullName evidence="1">Uncharacterized protein</fullName>
    </submittedName>
</protein>
<gene>
    <name evidence="1" type="ORF">IPOD504_LOCUS15094</name>
</gene>
<name>A0ABN8J0M1_9NEOP</name>
<proteinExistence type="predicted"/>
<evidence type="ECO:0000313" key="1">
    <source>
        <dbReference type="EMBL" id="CAH2071374.1"/>
    </source>
</evidence>
<organism evidence="1 2">
    <name type="scientific">Iphiclides podalirius</name>
    <name type="common">scarce swallowtail</name>
    <dbReference type="NCBI Taxonomy" id="110791"/>
    <lineage>
        <taxon>Eukaryota</taxon>
        <taxon>Metazoa</taxon>
        <taxon>Ecdysozoa</taxon>
        <taxon>Arthropoda</taxon>
        <taxon>Hexapoda</taxon>
        <taxon>Insecta</taxon>
        <taxon>Pterygota</taxon>
        <taxon>Neoptera</taxon>
        <taxon>Endopterygota</taxon>
        <taxon>Lepidoptera</taxon>
        <taxon>Glossata</taxon>
        <taxon>Ditrysia</taxon>
        <taxon>Papilionoidea</taxon>
        <taxon>Papilionidae</taxon>
        <taxon>Papilioninae</taxon>
        <taxon>Iphiclides</taxon>
    </lineage>
</organism>
<feature type="non-terminal residue" evidence="1">
    <location>
        <position position="1"/>
    </location>
</feature>
<sequence length="88" mass="10012">MWQSPQSPPPPSERRHGGGYLKLWRDDQSGDICEAGGRSLHPFCSRERATLGGREESARRHSRRLVRHGRVSVPLLSATYDRPEPSRH</sequence>
<dbReference type="Proteomes" id="UP000837857">
    <property type="component" value="Chromosome 6"/>
</dbReference>
<keyword evidence="2" id="KW-1185">Reference proteome</keyword>
<dbReference type="EMBL" id="OW152818">
    <property type="protein sequence ID" value="CAH2071374.1"/>
    <property type="molecule type" value="Genomic_DNA"/>
</dbReference>